<accession>A0ACB7ZZS7</accession>
<dbReference type="Proteomes" id="UP000790377">
    <property type="component" value="Unassembled WGS sequence"/>
</dbReference>
<sequence>MSPLIPAARVFVELSALERTTFAAIEPQASGTNPDPIASIHALALPSSFFLFHPLRTIEVLLSLARPRYKVLANSQPGSTDSEVTFSSALLSFQSLVTASPCLPLPPLAVEVERSTLPTAIELCTDEAELADPTSHPVRVTLERLDKDGGVVQNEIVRAKFVLGADGKYTSLSQPWSTAPIRIWGVVDMVPVTDFPDIRNKSLNHSNNGSCLLVSREADRIRIYLQLADNDVLNPNTGRVDKDKMCAAQLLHVAQKSIYPYKLIPTNGINWWTLFSSEILFEEEGKSTSSLEG</sequence>
<gene>
    <name evidence="1" type="ORF">BJ138DRAFT_1223476</name>
</gene>
<protein>
    <submittedName>
        <fullName evidence="1">Uncharacterized protein</fullName>
    </submittedName>
</protein>
<organism evidence="1 2">
    <name type="scientific">Hygrophoropsis aurantiaca</name>
    <dbReference type="NCBI Taxonomy" id="72124"/>
    <lineage>
        <taxon>Eukaryota</taxon>
        <taxon>Fungi</taxon>
        <taxon>Dikarya</taxon>
        <taxon>Basidiomycota</taxon>
        <taxon>Agaricomycotina</taxon>
        <taxon>Agaricomycetes</taxon>
        <taxon>Agaricomycetidae</taxon>
        <taxon>Boletales</taxon>
        <taxon>Coniophorineae</taxon>
        <taxon>Hygrophoropsidaceae</taxon>
        <taxon>Hygrophoropsis</taxon>
    </lineage>
</organism>
<keyword evidence="2" id="KW-1185">Reference proteome</keyword>
<dbReference type="EMBL" id="MU268054">
    <property type="protein sequence ID" value="KAH7906198.1"/>
    <property type="molecule type" value="Genomic_DNA"/>
</dbReference>
<comment type="caution">
    <text evidence="1">The sequence shown here is derived from an EMBL/GenBank/DDBJ whole genome shotgun (WGS) entry which is preliminary data.</text>
</comment>
<evidence type="ECO:0000313" key="1">
    <source>
        <dbReference type="EMBL" id="KAH7906198.1"/>
    </source>
</evidence>
<evidence type="ECO:0000313" key="2">
    <source>
        <dbReference type="Proteomes" id="UP000790377"/>
    </source>
</evidence>
<proteinExistence type="predicted"/>
<reference evidence="1" key="1">
    <citation type="journal article" date="2021" name="New Phytol.">
        <title>Evolutionary innovations through gain and loss of genes in the ectomycorrhizal Boletales.</title>
        <authorList>
            <person name="Wu G."/>
            <person name="Miyauchi S."/>
            <person name="Morin E."/>
            <person name="Kuo A."/>
            <person name="Drula E."/>
            <person name="Varga T."/>
            <person name="Kohler A."/>
            <person name="Feng B."/>
            <person name="Cao Y."/>
            <person name="Lipzen A."/>
            <person name="Daum C."/>
            <person name="Hundley H."/>
            <person name="Pangilinan J."/>
            <person name="Johnson J."/>
            <person name="Barry K."/>
            <person name="LaButti K."/>
            <person name="Ng V."/>
            <person name="Ahrendt S."/>
            <person name="Min B."/>
            <person name="Choi I.G."/>
            <person name="Park H."/>
            <person name="Plett J.M."/>
            <person name="Magnuson J."/>
            <person name="Spatafora J.W."/>
            <person name="Nagy L.G."/>
            <person name="Henrissat B."/>
            <person name="Grigoriev I.V."/>
            <person name="Yang Z.L."/>
            <person name="Xu J."/>
            <person name="Martin F.M."/>
        </authorList>
    </citation>
    <scope>NUCLEOTIDE SEQUENCE</scope>
    <source>
        <strain evidence="1">ATCC 28755</strain>
    </source>
</reference>
<name>A0ACB7ZZS7_9AGAM</name>